<reference evidence="3" key="1">
    <citation type="submission" date="2022-10" db="EMBL/GenBank/DDBJ databases">
        <authorList>
            <person name="Chen Y."/>
            <person name="Dougan E. K."/>
            <person name="Chan C."/>
            <person name="Rhodes N."/>
            <person name="Thang M."/>
        </authorList>
    </citation>
    <scope>NUCLEOTIDE SEQUENCE</scope>
</reference>
<dbReference type="Proteomes" id="UP001152797">
    <property type="component" value="Unassembled WGS sequence"/>
</dbReference>
<keyword evidence="2" id="KW-0732">Signal</keyword>
<proteinExistence type="predicted"/>
<evidence type="ECO:0000256" key="2">
    <source>
        <dbReference type="SAM" id="SignalP"/>
    </source>
</evidence>
<name>A0A9P1GSG6_9DINO</name>
<dbReference type="EMBL" id="CAMXCT020006796">
    <property type="protein sequence ID" value="CAL1173565.1"/>
    <property type="molecule type" value="Genomic_DNA"/>
</dbReference>
<dbReference type="EMBL" id="CAMXCT010006796">
    <property type="protein sequence ID" value="CAI4020190.1"/>
    <property type="molecule type" value="Genomic_DNA"/>
</dbReference>
<feature type="compositionally biased region" description="Acidic residues" evidence="1">
    <location>
        <begin position="219"/>
        <end position="230"/>
    </location>
</feature>
<reference evidence="4 5" key="2">
    <citation type="submission" date="2024-05" db="EMBL/GenBank/DDBJ databases">
        <authorList>
            <person name="Chen Y."/>
            <person name="Shah S."/>
            <person name="Dougan E. K."/>
            <person name="Thang M."/>
            <person name="Chan C."/>
        </authorList>
    </citation>
    <scope>NUCLEOTIDE SEQUENCE [LARGE SCALE GENOMIC DNA]</scope>
</reference>
<keyword evidence="5" id="KW-1185">Reference proteome</keyword>
<evidence type="ECO:0000313" key="3">
    <source>
        <dbReference type="EMBL" id="CAI4020190.1"/>
    </source>
</evidence>
<feature type="signal peptide" evidence="2">
    <location>
        <begin position="1"/>
        <end position="21"/>
    </location>
</feature>
<sequence length="352" mass="38985">MTLLHLTACILAIAFTQDEWAILVEMLCLHSLDPTMSIEAVVYDFFKNQPGASRQATSTSLSTMTLTVALSTGLGGIIYDQWSWQGLAIAHTVFEGLLLVVLWLQKACWRSVEVVLLRRKSKMHSKKSKVSKVSKIGKEIQWALPATEGVHSEATPENREGASAPIPGHVEHEGFENGVGPGLALEDVEEEEAGPHPVVPTVRETVKSRRTKSDVLQEMLDELDDEEEEEERGKAQEPPRRTRFQDAETEPQDEVAEVVKPKSPEVDKQHSTAVSGRRTDHKLLDAYLQELEAEELDDHPDQFIICRGMEISHLTPLNATVKASGSETTSTERVCSRVVAYISEHALSADFG</sequence>
<feature type="compositionally biased region" description="Basic and acidic residues" evidence="1">
    <location>
        <begin position="257"/>
        <end position="270"/>
    </location>
</feature>
<evidence type="ECO:0000313" key="4">
    <source>
        <dbReference type="EMBL" id="CAL4807502.1"/>
    </source>
</evidence>
<gene>
    <name evidence="3" type="ORF">C1SCF055_LOCUS44631</name>
</gene>
<comment type="caution">
    <text evidence="3">The sequence shown here is derived from an EMBL/GenBank/DDBJ whole genome shotgun (WGS) entry which is preliminary data.</text>
</comment>
<feature type="compositionally biased region" description="Basic and acidic residues" evidence="1">
    <location>
        <begin position="150"/>
        <end position="160"/>
    </location>
</feature>
<feature type="compositionally biased region" description="Acidic residues" evidence="1">
    <location>
        <begin position="247"/>
        <end position="256"/>
    </location>
</feature>
<feature type="region of interest" description="Disordered" evidence="1">
    <location>
        <begin position="147"/>
        <end position="277"/>
    </location>
</feature>
<evidence type="ECO:0000313" key="5">
    <source>
        <dbReference type="Proteomes" id="UP001152797"/>
    </source>
</evidence>
<accession>A0A9P1GSG6</accession>
<protein>
    <submittedName>
        <fullName evidence="3">Uncharacterized protein</fullName>
    </submittedName>
</protein>
<feature type="chain" id="PRO_5043273253" evidence="2">
    <location>
        <begin position="22"/>
        <end position="352"/>
    </location>
</feature>
<dbReference type="AlphaFoldDB" id="A0A9P1GSG6"/>
<dbReference type="EMBL" id="CAMXCT030006796">
    <property type="protein sequence ID" value="CAL4807502.1"/>
    <property type="molecule type" value="Genomic_DNA"/>
</dbReference>
<feature type="compositionally biased region" description="Basic and acidic residues" evidence="1">
    <location>
        <begin position="204"/>
        <end position="215"/>
    </location>
</feature>
<feature type="compositionally biased region" description="Basic and acidic residues" evidence="1">
    <location>
        <begin position="231"/>
        <end position="246"/>
    </location>
</feature>
<organism evidence="3">
    <name type="scientific">Cladocopium goreaui</name>
    <dbReference type="NCBI Taxonomy" id="2562237"/>
    <lineage>
        <taxon>Eukaryota</taxon>
        <taxon>Sar</taxon>
        <taxon>Alveolata</taxon>
        <taxon>Dinophyceae</taxon>
        <taxon>Suessiales</taxon>
        <taxon>Symbiodiniaceae</taxon>
        <taxon>Cladocopium</taxon>
    </lineage>
</organism>
<evidence type="ECO:0000256" key="1">
    <source>
        <dbReference type="SAM" id="MobiDB-lite"/>
    </source>
</evidence>